<accession>A0A9D4HGK2</accession>
<gene>
    <name evidence="1" type="ORF">DPMN_061082</name>
</gene>
<keyword evidence="2" id="KW-1185">Reference proteome</keyword>
<dbReference type="Proteomes" id="UP000828390">
    <property type="component" value="Unassembled WGS sequence"/>
</dbReference>
<feature type="non-terminal residue" evidence="1">
    <location>
        <position position="62"/>
    </location>
</feature>
<protein>
    <submittedName>
        <fullName evidence="1">Uncharacterized protein</fullName>
    </submittedName>
</protein>
<dbReference type="EMBL" id="JAIWYP010000013">
    <property type="protein sequence ID" value="KAH3718280.1"/>
    <property type="molecule type" value="Genomic_DNA"/>
</dbReference>
<evidence type="ECO:0000313" key="2">
    <source>
        <dbReference type="Proteomes" id="UP000828390"/>
    </source>
</evidence>
<name>A0A9D4HGK2_DREPO</name>
<sequence>MENHIADARNNVYFRYRKYVYFRMSSATPGVVMVKTCSEGEETSFCLLKNECFYGVPFGSKL</sequence>
<comment type="caution">
    <text evidence="1">The sequence shown here is derived from an EMBL/GenBank/DDBJ whole genome shotgun (WGS) entry which is preliminary data.</text>
</comment>
<organism evidence="1 2">
    <name type="scientific">Dreissena polymorpha</name>
    <name type="common">Zebra mussel</name>
    <name type="synonym">Mytilus polymorpha</name>
    <dbReference type="NCBI Taxonomy" id="45954"/>
    <lineage>
        <taxon>Eukaryota</taxon>
        <taxon>Metazoa</taxon>
        <taxon>Spiralia</taxon>
        <taxon>Lophotrochozoa</taxon>
        <taxon>Mollusca</taxon>
        <taxon>Bivalvia</taxon>
        <taxon>Autobranchia</taxon>
        <taxon>Heteroconchia</taxon>
        <taxon>Euheterodonta</taxon>
        <taxon>Imparidentia</taxon>
        <taxon>Neoheterodontei</taxon>
        <taxon>Myida</taxon>
        <taxon>Dreissenoidea</taxon>
        <taxon>Dreissenidae</taxon>
        <taxon>Dreissena</taxon>
    </lineage>
</organism>
<proteinExistence type="predicted"/>
<dbReference type="AlphaFoldDB" id="A0A9D4HGK2"/>
<reference evidence="1" key="2">
    <citation type="submission" date="2020-11" db="EMBL/GenBank/DDBJ databases">
        <authorList>
            <person name="McCartney M.A."/>
            <person name="Auch B."/>
            <person name="Kono T."/>
            <person name="Mallez S."/>
            <person name="Becker A."/>
            <person name="Gohl D.M."/>
            <person name="Silverstein K.A.T."/>
            <person name="Koren S."/>
            <person name="Bechman K.B."/>
            <person name="Herman A."/>
            <person name="Abrahante J.E."/>
            <person name="Garbe J."/>
        </authorList>
    </citation>
    <scope>NUCLEOTIDE SEQUENCE</scope>
    <source>
        <strain evidence="1">Duluth1</strain>
        <tissue evidence="1">Whole animal</tissue>
    </source>
</reference>
<reference evidence="1" key="1">
    <citation type="journal article" date="2019" name="bioRxiv">
        <title>The Genome of the Zebra Mussel, Dreissena polymorpha: A Resource for Invasive Species Research.</title>
        <authorList>
            <person name="McCartney M.A."/>
            <person name="Auch B."/>
            <person name="Kono T."/>
            <person name="Mallez S."/>
            <person name="Zhang Y."/>
            <person name="Obille A."/>
            <person name="Becker A."/>
            <person name="Abrahante J.E."/>
            <person name="Garbe J."/>
            <person name="Badalamenti J.P."/>
            <person name="Herman A."/>
            <person name="Mangelson H."/>
            <person name="Liachko I."/>
            <person name="Sullivan S."/>
            <person name="Sone E.D."/>
            <person name="Koren S."/>
            <person name="Silverstein K.A.T."/>
            <person name="Beckman K.B."/>
            <person name="Gohl D.M."/>
        </authorList>
    </citation>
    <scope>NUCLEOTIDE SEQUENCE</scope>
    <source>
        <strain evidence="1">Duluth1</strain>
        <tissue evidence="1">Whole animal</tissue>
    </source>
</reference>
<evidence type="ECO:0000313" key="1">
    <source>
        <dbReference type="EMBL" id="KAH3718280.1"/>
    </source>
</evidence>